<dbReference type="PANTHER" id="PTHR36335">
    <property type="entry name" value="CHAPERONE DNAJ-DOMAIN SUPERFAMILY PROTEIN"/>
    <property type="match status" value="1"/>
</dbReference>
<dbReference type="SUPFAM" id="SSF46565">
    <property type="entry name" value="Chaperone J-domain"/>
    <property type="match status" value="1"/>
</dbReference>
<feature type="region of interest" description="Disordered" evidence="2">
    <location>
        <begin position="234"/>
        <end position="287"/>
    </location>
</feature>
<protein>
    <recommendedName>
        <fullName evidence="3">J domain-containing protein</fullName>
    </recommendedName>
</protein>
<dbReference type="InterPro" id="IPR001623">
    <property type="entry name" value="DnaJ_domain"/>
</dbReference>
<gene>
    <name evidence="5" type="primary">LOC110806175</name>
</gene>
<dbReference type="Proteomes" id="UP000813463">
    <property type="component" value="Chromosome 3"/>
</dbReference>
<feature type="domain" description="J" evidence="3">
    <location>
        <begin position="466"/>
        <end position="531"/>
    </location>
</feature>
<evidence type="ECO:0000256" key="1">
    <source>
        <dbReference type="SAM" id="Coils"/>
    </source>
</evidence>
<feature type="compositionally biased region" description="Basic and acidic residues" evidence="2">
    <location>
        <begin position="272"/>
        <end position="287"/>
    </location>
</feature>
<dbReference type="KEGG" id="soe:110806175"/>
<dbReference type="InterPro" id="IPR036869">
    <property type="entry name" value="J_dom_sf"/>
</dbReference>
<sequence>MGAPKASSHDVMPEKNFDERILKKCTSRKRDNIVLIEVDSDDFGDVIILDVPDSFQKKFRKRAKLVINIDDEDGGGSSDGVCHTNSDATTSDQCFPTEAADPSTTSYDVNGEDTPVKLSKSKRTYPGKSIPRNHCGISLDSESCSSESDSSDCVLMEGSSGKLREHWEKASFRRRQDASCAPHDFENEAGTSVPSHPVHDYAEDAEPPVQQSNVRKCSVQQDGDNVFAGYPEKFSEESKASDQDYDPMEIDGHVNSSSDEKERGGTLSPESPVHHNTEEPAGDFRDSTGKLAEELKFPRPDYGDMTKNEVCSVYSTSITKGPSEDVESDHAALIDRQQGVEIVCMLPDHELGCGNQVVSSSDQINIIIDRQKIKETEEYKHAMEEELAARQQQLLIQAEEARRLRNRKKAENMRIQMNERRQKERVEEIRQTRRRDEENLNLKEKHRSEIKMELRRTEAICSDMASLLRCLGIHVGGGQYPPPNEVQAAYKRACLKFHPDRMSTTCLRQQVEAEEKFKLISNMKDKFLQNR</sequence>
<dbReference type="GeneID" id="110806175"/>
<feature type="region of interest" description="Disordered" evidence="2">
    <location>
        <begin position="93"/>
        <end position="132"/>
    </location>
</feature>
<reference evidence="5" key="2">
    <citation type="submission" date="2025-08" db="UniProtKB">
        <authorList>
            <consortium name="RefSeq"/>
        </authorList>
    </citation>
    <scope>IDENTIFICATION</scope>
    <source>
        <tissue evidence="5">Leaf</tissue>
    </source>
</reference>
<dbReference type="PANTHER" id="PTHR36335:SF1">
    <property type="entry name" value="CHAPERONE DNAJ-DOMAIN SUPERFAMILY PROTEIN"/>
    <property type="match status" value="1"/>
</dbReference>
<feature type="region of interest" description="Disordered" evidence="2">
    <location>
        <begin position="178"/>
        <end position="220"/>
    </location>
</feature>
<proteinExistence type="predicted"/>
<feature type="coiled-coil region" evidence="1">
    <location>
        <begin position="373"/>
        <end position="439"/>
    </location>
</feature>
<dbReference type="PROSITE" id="PS50076">
    <property type="entry name" value="DNAJ_2"/>
    <property type="match status" value="1"/>
</dbReference>
<evidence type="ECO:0000259" key="3">
    <source>
        <dbReference type="PROSITE" id="PS50076"/>
    </source>
</evidence>
<dbReference type="CDD" id="cd06257">
    <property type="entry name" value="DnaJ"/>
    <property type="match status" value="1"/>
</dbReference>
<evidence type="ECO:0000313" key="5">
    <source>
        <dbReference type="RefSeq" id="XP_021867500.2"/>
    </source>
</evidence>
<keyword evidence="1" id="KW-0175">Coiled coil</keyword>
<dbReference type="Gene3D" id="1.10.287.110">
    <property type="entry name" value="DnaJ domain"/>
    <property type="match status" value="1"/>
</dbReference>
<organism evidence="4 5">
    <name type="scientific">Spinacia oleracea</name>
    <name type="common">Spinach</name>
    <dbReference type="NCBI Taxonomy" id="3562"/>
    <lineage>
        <taxon>Eukaryota</taxon>
        <taxon>Viridiplantae</taxon>
        <taxon>Streptophyta</taxon>
        <taxon>Embryophyta</taxon>
        <taxon>Tracheophyta</taxon>
        <taxon>Spermatophyta</taxon>
        <taxon>Magnoliopsida</taxon>
        <taxon>eudicotyledons</taxon>
        <taxon>Gunneridae</taxon>
        <taxon>Pentapetalae</taxon>
        <taxon>Caryophyllales</taxon>
        <taxon>Chenopodiaceae</taxon>
        <taxon>Chenopodioideae</taxon>
        <taxon>Anserineae</taxon>
        <taxon>Spinacia</taxon>
    </lineage>
</organism>
<evidence type="ECO:0000256" key="2">
    <source>
        <dbReference type="SAM" id="MobiDB-lite"/>
    </source>
</evidence>
<evidence type="ECO:0000313" key="4">
    <source>
        <dbReference type="Proteomes" id="UP000813463"/>
    </source>
</evidence>
<dbReference type="RefSeq" id="XP_021867500.2">
    <property type="nucleotide sequence ID" value="XM_022011808.2"/>
</dbReference>
<accession>A0A9R0JIY5</accession>
<reference evidence="4" key="1">
    <citation type="journal article" date="2021" name="Nat. Commun.">
        <title>Genomic analyses provide insights into spinach domestication and the genetic basis of agronomic traits.</title>
        <authorList>
            <person name="Cai X."/>
            <person name="Sun X."/>
            <person name="Xu C."/>
            <person name="Sun H."/>
            <person name="Wang X."/>
            <person name="Ge C."/>
            <person name="Zhang Z."/>
            <person name="Wang Q."/>
            <person name="Fei Z."/>
            <person name="Jiao C."/>
            <person name="Wang Q."/>
        </authorList>
    </citation>
    <scope>NUCLEOTIDE SEQUENCE [LARGE SCALE GENOMIC DNA]</scope>
    <source>
        <strain evidence="4">cv. Varoflay</strain>
    </source>
</reference>
<name>A0A9R0JIY5_SPIOL</name>
<feature type="compositionally biased region" description="Polar residues" evidence="2">
    <location>
        <begin position="209"/>
        <end position="220"/>
    </location>
</feature>
<dbReference type="AlphaFoldDB" id="A0A9R0JIY5"/>
<keyword evidence="4" id="KW-1185">Reference proteome</keyword>